<dbReference type="eggNOG" id="COG1678">
    <property type="taxonomic scope" value="Bacteria"/>
</dbReference>
<protein>
    <recommendedName>
        <fullName evidence="2">UPF0301 protein Spiaf_1383</fullName>
    </recommendedName>
</protein>
<gene>
    <name evidence="3" type="ordered locus">Spiaf_1383</name>
</gene>
<dbReference type="HAMAP" id="MF_00758">
    <property type="entry name" value="UPF0301"/>
    <property type="match status" value="1"/>
</dbReference>
<name>H9UIV6_SPIAZ</name>
<dbReference type="PANTHER" id="PTHR30327">
    <property type="entry name" value="UNCHARACTERIZED PROTEIN YQGE"/>
    <property type="match status" value="1"/>
</dbReference>
<dbReference type="RefSeq" id="WP_014455434.1">
    <property type="nucleotide sequence ID" value="NC_017098.1"/>
</dbReference>
<dbReference type="AlphaFoldDB" id="H9UIV6"/>
<dbReference type="KEGG" id="sfc:Spiaf_1383"/>
<dbReference type="Gene3D" id="3.40.1740.10">
    <property type="entry name" value="VC0467-like"/>
    <property type="match status" value="1"/>
</dbReference>
<dbReference type="Pfam" id="PF02622">
    <property type="entry name" value="DUF179"/>
    <property type="match status" value="1"/>
</dbReference>
<dbReference type="Proteomes" id="UP000007383">
    <property type="component" value="Chromosome"/>
</dbReference>
<reference evidence="4" key="1">
    <citation type="journal article" date="2013" name="Stand. Genomic Sci.">
        <title>Complete genome sequence of the halophilic bacterium Spirochaeta africana type strain (Z-7692(T)) from the alkaline Lake Magadi in the East African Rift.</title>
        <authorList>
            <person name="Liolos K."/>
            <person name="Abt B."/>
            <person name="Scheuner C."/>
            <person name="Teshima H."/>
            <person name="Held B."/>
            <person name="Lapidus A."/>
            <person name="Nolan M."/>
            <person name="Lucas S."/>
            <person name="Deshpande S."/>
            <person name="Cheng J.F."/>
            <person name="Tapia R."/>
            <person name="Goodwin L.A."/>
            <person name="Pitluck S."/>
            <person name="Pagani I."/>
            <person name="Ivanova N."/>
            <person name="Mavromatis K."/>
            <person name="Mikhailova N."/>
            <person name="Huntemann M."/>
            <person name="Pati A."/>
            <person name="Chen A."/>
            <person name="Palaniappan K."/>
            <person name="Land M."/>
            <person name="Rohde M."/>
            <person name="Tindall B.J."/>
            <person name="Detter J.C."/>
            <person name="Goker M."/>
            <person name="Bristow J."/>
            <person name="Eisen J.A."/>
            <person name="Markowitz V."/>
            <person name="Hugenholtz P."/>
            <person name="Woyke T."/>
            <person name="Klenk H.P."/>
            <person name="Kyrpides N.C."/>
        </authorList>
    </citation>
    <scope>NUCLEOTIDE SEQUENCE</scope>
    <source>
        <strain evidence="4">ATCC 700263 / DSM 8902 / Z-7692</strain>
    </source>
</reference>
<evidence type="ECO:0000256" key="2">
    <source>
        <dbReference type="HAMAP-Rule" id="MF_00758"/>
    </source>
</evidence>
<dbReference type="SUPFAM" id="SSF143456">
    <property type="entry name" value="VC0467-like"/>
    <property type="match status" value="1"/>
</dbReference>
<keyword evidence="4" id="KW-1185">Reference proteome</keyword>
<accession>H9UIV6</accession>
<organism evidence="3 4">
    <name type="scientific">Spirochaeta africana (strain ATCC 700263 / DSM 8902 / Z-7692)</name>
    <dbReference type="NCBI Taxonomy" id="889378"/>
    <lineage>
        <taxon>Bacteria</taxon>
        <taxon>Pseudomonadati</taxon>
        <taxon>Spirochaetota</taxon>
        <taxon>Spirochaetia</taxon>
        <taxon>Spirochaetales</taxon>
        <taxon>Spirochaetaceae</taxon>
        <taxon>Spirochaeta</taxon>
    </lineage>
</organism>
<proteinExistence type="inferred from homology"/>
<dbReference type="InterPro" id="IPR003774">
    <property type="entry name" value="AlgH-like"/>
</dbReference>
<sequence>MSDMDARKVPENLAGHFLISETDLVDPNFYRTVVLITDHSPEGAFGLVVNRSAEVYIQDLVPEFAGVPAGSIPVYIGGPVEQQYLFLLHDGLDGLELPDPAVRPLPGLVFQPLTETIAAVLREKITRDTEGIQQHIHVFAGYSGWGPGQLESELHEGAWMTHPASAEIIFHKKPEQGWQEAMSRKGDIYRIIAQTGFKPSMN</sequence>
<dbReference type="GO" id="GO:0005829">
    <property type="term" value="C:cytosol"/>
    <property type="evidence" value="ECO:0007669"/>
    <property type="project" value="TreeGrafter"/>
</dbReference>
<dbReference type="STRING" id="889378.Spiaf_1383"/>
<dbReference type="PATRIC" id="fig|889378.3.peg.1376"/>
<evidence type="ECO:0000313" key="4">
    <source>
        <dbReference type="Proteomes" id="UP000007383"/>
    </source>
</evidence>
<dbReference type="EMBL" id="CP003282">
    <property type="protein sequence ID" value="AFG37449.1"/>
    <property type="molecule type" value="Genomic_DNA"/>
</dbReference>
<comment type="similarity">
    <text evidence="1 2">Belongs to the UPF0301 (AlgH) family.</text>
</comment>
<evidence type="ECO:0000313" key="3">
    <source>
        <dbReference type="EMBL" id="AFG37449.1"/>
    </source>
</evidence>
<dbReference type="HOGENOM" id="CLU_057596_1_0_12"/>
<evidence type="ECO:0000256" key="1">
    <source>
        <dbReference type="ARBA" id="ARBA00009600"/>
    </source>
</evidence>
<dbReference type="PANTHER" id="PTHR30327:SF1">
    <property type="entry name" value="UPF0301 PROTEIN YQGE"/>
    <property type="match status" value="1"/>
</dbReference>